<dbReference type="SUPFAM" id="SSF46689">
    <property type="entry name" value="Homeodomain-like"/>
    <property type="match status" value="1"/>
</dbReference>
<organism evidence="5 6">
    <name type="scientific">Sphagnum troendelagicum</name>
    <dbReference type="NCBI Taxonomy" id="128251"/>
    <lineage>
        <taxon>Eukaryota</taxon>
        <taxon>Viridiplantae</taxon>
        <taxon>Streptophyta</taxon>
        <taxon>Embryophyta</taxon>
        <taxon>Bryophyta</taxon>
        <taxon>Sphagnophytina</taxon>
        <taxon>Sphagnopsida</taxon>
        <taxon>Sphagnales</taxon>
        <taxon>Sphagnaceae</taxon>
        <taxon>Sphagnum</taxon>
    </lineage>
</organism>
<feature type="domain" description="Myb-like" evidence="3">
    <location>
        <begin position="693"/>
        <end position="748"/>
    </location>
</feature>
<dbReference type="InterPro" id="IPR001005">
    <property type="entry name" value="SANT/Myb"/>
</dbReference>
<feature type="region of interest" description="Disordered" evidence="2">
    <location>
        <begin position="1"/>
        <end position="31"/>
    </location>
</feature>
<feature type="domain" description="HTH myb-type" evidence="4">
    <location>
        <begin position="693"/>
        <end position="752"/>
    </location>
</feature>
<sequence length="786" mass="85086">MEARGRRFSGGFPGYDGPALPRAMRSSRGRGEAARRQSAVVARTGFFELLATVAGRILQDTGINSGQCNKANNVNEQESLKENLPSEIDSQVSSVGSVTNHVVIDKRQSASVAFHLVAPSQLGMNEEEVQLRVAGKTEVAGQTQNCFQSSEAAVWSPSQEEQSNVVVKEVTPVDEDSAAAPVNITSSPPADQEFLPPPCDSDLSTAKFDPSPGSPSIEIKEITSISELQGVCTEMKQFPDDEMQGHFEMIEMMVSEQIMEGEKQATLGFAAGDITSSSMEFKQLPTMVQEKPTTETNVISVEKGGKESRGYLEAMGEVMLQVLEAPIAVMTEADSLKPEFQMHCQSSESGDVMKLTSPMDLGEDKDDENASMEDKGIVVDEKIPPSVATSGCSKVAPPAGLAEGQGMTRPVLKRVICKKDGKMSRMEKVCSSQCLVPETNLKDPYRKGLESQKNAEVVKCIRTVETRRRKRHHTDMESMDSGSSEGHLSVSLITKQSQNGCSICSPATVKLSIKSFTVPELFVDLPESASILNLKRAVMEAAMNLLGGGLRVRVLLQGKKVPDEGATLLQMGISRSAKPESLGFMLEPSPVPTSTSATAAEDPLLVLSHANNPPLPRYATECSCSAIRAQADANRRAKNELDPPSTVTTNMSQDSLGGESGAIILHPGVGTGENIPGMALVPVRQKTGALDVGKRRMRCPFSVAEVEALVHAVEKLGTGRWRDVKLRAFDHAKHRTYVDLKDKWKTLVHTARIAPHQRRGEPVPQELLERVTRAHSYWSAQAAKQQ</sequence>
<dbReference type="Proteomes" id="UP001497512">
    <property type="component" value="Chromosome 4"/>
</dbReference>
<dbReference type="InterPro" id="IPR031105">
    <property type="entry name" value="TRP_plant"/>
</dbReference>
<dbReference type="PANTHER" id="PTHR21717">
    <property type="entry name" value="TELOMERIC REPEAT BINDING PROTEIN"/>
    <property type="match status" value="1"/>
</dbReference>
<evidence type="ECO:0000259" key="3">
    <source>
        <dbReference type="PROSITE" id="PS50090"/>
    </source>
</evidence>
<proteinExistence type="predicted"/>
<evidence type="ECO:0000256" key="2">
    <source>
        <dbReference type="SAM" id="MobiDB-lite"/>
    </source>
</evidence>
<protein>
    <submittedName>
        <fullName evidence="5">Uncharacterized protein</fullName>
    </submittedName>
</protein>
<dbReference type="InterPro" id="IPR017930">
    <property type="entry name" value="Myb_dom"/>
</dbReference>
<feature type="region of interest" description="Disordered" evidence="2">
    <location>
        <begin position="635"/>
        <end position="655"/>
    </location>
</feature>
<dbReference type="InterPro" id="IPR057625">
    <property type="entry name" value="TPR1-6-like_ubiquitin"/>
</dbReference>
<gene>
    <name evidence="5" type="ORF">CSSPTR1EN2_LOCUS17164</name>
</gene>
<dbReference type="Gene3D" id="1.10.246.220">
    <property type="match status" value="1"/>
</dbReference>
<name>A0ABP0UL37_9BRYO</name>
<evidence type="ECO:0000256" key="1">
    <source>
        <dbReference type="ARBA" id="ARBA00023125"/>
    </source>
</evidence>
<dbReference type="EMBL" id="OZ019896">
    <property type="protein sequence ID" value="CAK9224103.1"/>
    <property type="molecule type" value="Genomic_DNA"/>
</dbReference>
<feature type="region of interest" description="Disordered" evidence="2">
    <location>
        <begin position="179"/>
        <end position="216"/>
    </location>
</feature>
<dbReference type="InterPro" id="IPR009057">
    <property type="entry name" value="Homeodomain-like_sf"/>
</dbReference>
<reference evidence="5" key="1">
    <citation type="submission" date="2024-02" db="EMBL/GenBank/DDBJ databases">
        <authorList>
            <consortium name="ELIXIR-Norway"/>
            <consortium name="Elixir Norway"/>
        </authorList>
    </citation>
    <scope>NUCLEOTIDE SEQUENCE</scope>
</reference>
<keyword evidence="1" id="KW-0238">DNA-binding</keyword>
<feature type="non-terminal residue" evidence="5">
    <location>
        <position position="1"/>
    </location>
</feature>
<dbReference type="PROSITE" id="PS50090">
    <property type="entry name" value="MYB_LIKE"/>
    <property type="match status" value="1"/>
</dbReference>
<dbReference type="SMART" id="SM00717">
    <property type="entry name" value="SANT"/>
    <property type="match status" value="1"/>
</dbReference>
<dbReference type="CDD" id="cd11660">
    <property type="entry name" value="SANT_TRF"/>
    <property type="match status" value="1"/>
</dbReference>
<dbReference type="PROSITE" id="PS51294">
    <property type="entry name" value="HTH_MYB"/>
    <property type="match status" value="1"/>
</dbReference>
<evidence type="ECO:0000259" key="4">
    <source>
        <dbReference type="PROSITE" id="PS51294"/>
    </source>
</evidence>
<feature type="compositionally biased region" description="Polar residues" evidence="2">
    <location>
        <begin position="645"/>
        <end position="655"/>
    </location>
</feature>
<evidence type="ECO:0000313" key="5">
    <source>
        <dbReference type="EMBL" id="CAK9224103.1"/>
    </source>
</evidence>
<dbReference type="PANTHER" id="PTHR21717:SF70">
    <property type="entry name" value="TELOMERE REPEAT-BINDING PROTEIN 2-RELATED"/>
    <property type="match status" value="1"/>
</dbReference>
<dbReference type="Pfam" id="PF23603">
    <property type="entry name" value="Ubiquitin_TPR1"/>
    <property type="match status" value="1"/>
</dbReference>
<accession>A0ABP0UL37</accession>
<keyword evidence="6" id="KW-1185">Reference proteome</keyword>
<evidence type="ECO:0000313" key="6">
    <source>
        <dbReference type="Proteomes" id="UP001497512"/>
    </source>
</evidence>